<dbReference type="InterPro" id="IPR011991">
    <property type="entry name" value="ArsR-like_HTH"/>
</dbReference>
<organism evidence="3 4">
    <name type="scientific">Halobiforma nitratireducens JCM 10879</name>
    <dbReference type="NCBI Taxonomy" id="1227454"/>
    <lineage>
        <taxon>Archaea</taxon>
        <taxon>Methanobacteriati</taxon>
        <taxon>Methanobacteriota</taxon>
        <taxon>Stenosarchaea group</taxon>
        <taxon>Halobacteria</taxon>
        <taxon>Halobacteriales</taxon>
        <taxon>Natrialbaceae</taxon>
        <taxon>Halobiforma</taxon>
    </lineage>
</organism>
<dbReference type="SMART" id="SM00418">
    <property type="entry name" value="HTH_ARSR"/>
    <property type="match status" value="1"/>
</dbReference>
<dbReference type="Proteomes" id="UP000011607">
    <property type="component" value="Unassembled WGS sequence"/>
</dbReference>
<dbReference type="AlphaFoldDB" id="M0MHF3"/>
<keyword evidence="4" id="KW-1185">Reference proteome</keyword>
<accession>M0MHF3</accession>
<evidence type="ECO:0000256" key="1">
    <source>
        <dbReference type="SAM" id="MobiDB-lite"/>
    </source>
</evidence>
<dbReference type="Pfam" id="PF12840">
    <property type="entry name" value="HTH_20"/>
    <property type="match status" value="1"/>
</dbReference>
<evidence type="ECO:0000313" key="3">
    <source>
        <dbReference type="EMBL" id="EMA45131.1"/>
    </source>
</evidence>
<reference evidence="3 4" key="1">
    <citation type="journal article" date="2014" name="PLoS Genet.">
        <title>Phylogenetically driven sequencing of extremely halophilic archaea reveals strategies for static and dynamic osmo-response.</title>
        <authorList>
            <person name="Becker E.A."/>
            <person name="Seitzer P.M."/>
            <person name="Tritt A."/>
            <person name="Larsen D."/>
            <person name="Krusor M."/>
            <person name="Yao A.I."/>
            <person name="Wu D."/>
            <person name="Madern D."/>
            <person name="Eisen J.A."/>
            <person name="Darling A.E."/>
            <person name="Facciotti M.T."/>
        </authorList>
    </citation>
    <scope>NUCLEOTIDE SEQUENCE [LARGE SCALE GENOMIC DNA]</scope>
    <source>
        <strain evidence="3 4">JCM 10879</strain>
    </source>
</reference>
<dbReference type="OrthoDB" id="204649at2157"/>
<protein>
    <recommendedName>
        <fullName evidence="2">HTH arsR-type domain-containing protein</fullName>
    </recommendedName>
</protein>
<dbReference type="InterPro" id="IPR036388">
    <property type="entry name" value="WH-like_DNA-bd_sf"/>
</dbReference>
<dbReference type="SUPFAM" id="SSF46785">
    <property type="entry name" value="Winged helix' DNA-binding domain"/>
    <property type="match status" value="1"/>
</dbReference>
<feature type="compositionally biased region" description="Basic and acidic residues" evidence="1">
    <location>
        <begin position="131"/>
        <end position="149"/>
    </location>
</feature>
<sequence length="157" mass="17312">MAPGYESAADGAYSESSPFVRLFATPSRVKILDLFIRKHYEELTASDVEALADVSRSTFHRNVDELEALGVIEQTGTTGNSKTFKLDKDSELAKTLASAHADILEHTTRILDSSQSQATAEIVSSVADAIERDDRDHRSDRTDKDEVRQRVTRAITG</sequence>
<feature type="domain" description="HTH arsR-type" evidence="2">
    <location>
        <begin position="21"/>
        <end position="101"/>
    </location>
</feature>
<proteinExistence type="predicted"/>
<feature type="region of interest" description="Disordered" evidence="1">
    <location>
        <begin position="131"/>
        <end position="157"/>
    </location>
</feature>
<name>M0MHF3_9EURY</name>
<dbReference type="Gene3D" id="1.10.10.10">
    <property type="entry name" value="Winged helix-like DNA-binding domain superfamily/Winged helix DNA-binding domain"/>
    <property type="match status" value="1"/>
</dbReference>
<dbReference type="InterPro" id="IPR001845">
    <property type="entry name" value="HTH_ArsR_DNA-bd_dom"/>
</dbReference>
<evidence type="ECO:0000313" key="4">
    <source>
        <dbReference type="Proteomes" id="UP000011607"/>
    </source>
</evidence>
<dbReference type="EMBL" id="AOMA01000021">
    <property type="protein sequence ID" value="EMA45131.1"/>
    <property type="molecule type" value="Genomic_DNA"/>
</dbReference>
<dbReference type="STRING" id="1227454.C446_02562"/>
<comment type="caution">
    <text evidence="3">The sequence shown here is derived from an EMBL/GenBank/DDBJ whole genome shotgun (WGS) entry which is preliminary data.</text>
</comment>
<dbReference type="GO" id="GO:0003700">
    <property type="term" value="F:DNA-binding transcription factor activity"/>
    <property type="evidence" value="ECO:0007669"/>
    <property type="project" value="InterPro"/>
</dbReference>
<evidence type="ECO:0000259" key="2">
    <source>
        <dbReference type="SMART" id="SM00418"/>
    </source>
</evidence>
<dbReference type="eggNOG" id="arCOG01207">
    <property type="taxonomic scope" value="Archaea"/>
</dbReference>
<dbReference type="RefSeq" id="WP_006671483.1">
    <property type="nucleotide sequence ID" value="NZ_AOMA01000021.1"/>
</dbReference>
<gene>
    <name evidence="3" type="ORF">C446_02562</name>
</gene>
<dbReference type="CDD" id="cd00090">
    <property type="entry name" value="HTH_ARSR"/>
    <property type="match status" value="1"/>
</dbReference>
<dbReference type="InterPro" id="IPR036390">
    <property type="entry name" value="WH_DNA-bd_sf"/>
</dbReference>